<name>A0A6J4M358_9BACT</name>
<keyword evidence="2" id="KW-0472">Membrane</keyword>
<evidence type="ECO:0000256" key="3">
    <source>
        <dbReference type="SAM" id="SignalP"/>
    </source>
</evidence>
<dbReference type="GO" id="GO:0044718">
    <property type="term" value="P:siderophore transmembrane transport"/>
    <property type="evidence" value="ECO:0007669"/>
    <property type="project" value="TreeGrafter"/>
</dbReference>
<dbReference type="InterPro" id="IPR039426">
    <property type="entry name" value="TonB-dep_rcpt-like"/>
</dbReference>
<sequence>MRRSLLALLLCMALPASLAAQRPGEVAGRVAEAGTDAPLEMAAVELPELGIRVWTDGAGRFAIRGVEEGAHRVRVSRAGYAGWSAQVRVRNGEAAWLSIPLARHVLVLDTVSAVTTVPDPQRDGTVVTRAAIEASGARTAADVVGRAPGVTVRESGPTGPRTVSIRGSGADAVLVLVDGAPLNDPVSGEADLSAVPASAIERVTVLPGAHSARYGARAGAGVVLIETRAGEVPPAAEMSAGTLGERAARGEWGARVGRAAIQAGGHARAVDGGFAYERDPSDPTLVHRSNADEFEAGAFAALTGQLAGGELRVRGGWEALERGLPGTGHTPSLDARQWMERGRASPAWRRGPASALLSGAVQRARYADPAPPFGLAYDDTTRVRMVNARAETSTGFRRGR</sequence>
<feature type="signal peptide" evidence="3">
    <location>
        <begin position="1"/>
        <end position="19"/>
    </location>
</feature>
<dbReference type="GO" id="GO:0015344">
    <property type="term" value="F:siderophore uptake transmembrane transporter activity"/>
    <property type="evidence" value="ECO:0007669"/>
    <property type="project" value="TreeGrafter"/>
</dbReference>
<gene>
    <name evidence="5" type="ORF">AVDCRST_MAG89-3011</name>
</gene>
<dbReference type="PROSITE" id="PS52016">
    <property type="entry name" value="TONB_DEPENDENT_REC_3"/>
    <property type="match status" value="1"/>
</dbReference>
<accession>A0A6J4M358</accession>
<feature type="chain" id="PRO_5026662282" description="TonB-dependent receptor plug domain-containing protein" evidence="3">
    <location>
        <begin position="20"/>
        <end position="400"/>
    </location>
</feature>
<dbReference type="PANTHER" id="PTHR30069:SF29">
    <property type="entry name" value="HEMOGLOBIN AND HEMOGLOBIN-HAPTOGLOBIN-BINDING PROTEIN 1-RELATED"/>
    <property type="match status" value="1"/>
</dbReference>
<evidence type="ECO:0000313" key="5">
    <source>
        <dbReference type="EMBL" id="CAA9348784.1"/>
    </source>
</evidence>
<dbReference type="Pfam" id="PF07715">
    <property type="entry name" value="Plug"/>
    <property type="match status" value="1"/>
</dbReference>
<dbReference type="InterPro" id="IPR013784">
    <property type="entry name" value="Carb-bd-like_fold"/>
</dbReference>
<evidence type="ECO:0000256" key="1">
    <source>
        <dbReference type="ARBA" id="ARBA00022729"/>
    </source>
</evidence>
<comment type="similarity">
    <text evidence="2">Belongs to the TonB-dependent receptor family.</text>
</comment>
<keyword evidence="2" id="KW-0812">Transmembrane</keyword>
<keyword evidence="1 3" id="KW-0732">Signal</keyword>
<reference evidence="5" key="1">
    <citation type="submission" date="2020-02" db="EMBL/GenBank/DDBJ databases">
        <authorList>
            <person name="Meier V. D."/>
        </authorList>
    </citation>
    <scope>NUCLEOTIDE SEQUENCE</scope>
    <source>
        <strain evidence="5">AVDCRST_MAG89</strain>
    </source>
</reference>
<dbReference type="Gene3D" id="2.170.130.10">
    <property type="entry name" value="TonB-dependent receptor, plug domain"/>
    <property type="match status" value="1"/>
</dbReference>
<keyword evidence="2" id="KW-0998">Cell outer membrane</keyword>
<proteinExistence type="inferred from homology"/>
<comment type="subcellular location">
    <subcellularLocation>
        <location evidence="2">Cell outer membrane</location>
        <topology evidence="2">Multi-pass membrane protein</topology>
    </subcellularLocation>
</comment>
<dbReference type="Gene3D" id="2.60.40.1120">
    <property type="entry name" value="Carboxypeptidase-like, regulatory domain"/>
    <property type="match status" value="1"/>
</dbReference>
<evidence type="ECO:0000256" key="2">
    <source>
        <dbReference type="PROSITE-ProRule" id="PRU01360"/>
    </source>
</evidence>
<dbReference type="InterPro" id="IPR037066">
    <property type="entry name" value="Plug_dom_sf"/>
</dbReference>
<dbReference type="InterPro" id="IPR012910">
    <property type="entry name" value="Plug_dom"/>
</dbReference>
<protein>
    <recommendedName>
        <fullName evidence="4">TonB-dependent receptor plug domain-containing protein</fullName>
    </recommendedName>
</protein>
<feature type="domain" description="TonB-dependent receptor plug" evidence="4">
    <location>
        <begin position="125"/>
        <end position="222"/>
    </location>
</feature>
<keyword evidence="2" id="KW-1134">Transmembrane beta strand</keyword>
<dbReference type="EMBL" id="CADCTV010000629">
    <property type="protein sequence ID" value="CAA9348784.1"/>
    <property type="molecule type" value="Genomic_DNA"/>
</dbReference>
<dbReference type="GO" id="GO:0030246">
    <property type="term" value="F:carbohydrate binding"/>
    <property type="evidence" value="ECO:0007669"/>
    <property type="project" value="InterPro"/>
</dbReference>
<dbReference type="GO" id="GO:0009279">
    <property type="term" value="C:cell outer membrane"/>
    <property type="evidence" value="ECO:0007669"/>
    <property type="project" value="UniProtKB-SubCell"/>
</dbReference>
<keyword evidence="2" id="KW-0813">Transport</keyword>
<organism evidence="5">
    <name type="scientific">uncultured Gemmatimonadota bacterium</name>
    <dbReference type="NCBI Taxonomy" id="203437"/>
    <lineage>
        <taxon>Bacteria</taxon>
        <taxon>Pseudomonadati</taxon>
        <taxon>Gemmatimonadota</taxon>
        <taxon>environmental samples</taxon>
    </lineage>
</organism>
<dbReference type="Pfam" id="PF13620">
    <property type="entry name" value="CarboxypepD_reg"/>
    <property type="match status" value="1"/>
</dbReference>
<dbReference type="SUPFAM" id="SSF56935">
    <property type="entry name" value="Porins"/>
    <property type="match status" value="1"/>
</dbReference>
<evidence type="ECO:0000259" key="4">
    <source>
        <dbReference type="Pfam" id="PF07715"/>
    </source>
</evidence>
<dbReference type="SUPFAM" id="SSF49452">
    <property type="entry name" value="Starch-binding domain-like"/>
    <property type="match status" value="1"/>
</dbReference>
<feature type="non-terminal residue" evidence="5">
    <location>
        <position position="400"/>
    </location>
</feature>
<dbReference type="PANTHER" id="PTHR30069">
    <property type="entry name" value="TONB-DEPENDENT OUTER MEMBRANE RECEPTOR"/>
    <property type="match status" value="1"/>
</dbReference>
<dbReference type="AlphaFoldDB" id="A0A6J4M358"/>